<reference evidence="1" key="1">
    <citation type="submission" date="2013-08" db="EMBL/GenBank/DDBJ databases">
        <title>Genetic Structure of Residential Plasmids in Lactobacillus sakei KCA311.</title>
        <authorList>
            <person name="Woo D.R."/>
            <person name="Ahn C."/>
        </authorList>
    </citation>
    <scope>NUCLEOTIDE SEQUENCE</scope>
    <source>
        <strain evidence="1">KCA311</strain>
        <plasmid evidence="1">pKCA3</plasmid>
    </source>
</reference>
<keyword evidence="1" id="KW-0614">Plasmid</keyword>
<accession>A0A0C5PWY8</accession>
<dbReference type="AlphaFoldDB" id="A0A0C5PWY8"/>
<proteinExistence type="predicted"/>
<protein>
    <submittedName>
        <fullName evidence="1">Uncharacterized protein</fullName>
    </submittedName>
</protein>
<dbReference type="EMBL" id="KF559315">
    <property type="protein sequence ID" value="AJQ16983.1"/>
    <property type="molecule type" value="Genomic_DNA"/>
</dbReference>
<organism evidence="1">
    <name type="scientific">Latilactobacillus sakei</name>
    <name type="common">Lactobacillus sakei</name>
    <dbReference type="NCBI Taxonomy" id="1599"/>
    <lineage>
        <taxon>Bacteria</taxon>
        <taxon>Bacillati</taxon>
        <taxon>Bacillota</taxon>
        <taxon>Bacilli</taxon>
        <taxon>Lactobacillales</taxon>
        <taxon>Lactobacillaceae</taxon>
        <taxon>Latilactobacillus</taxon>
    </lineage>
</organism>
<name>A0A0C5PWY8_LATSK</name>
<evidence type="ECO:0000313" key="1">
    <source>
        <dbReference type="EMBL" id="AJQ16983.1"/>
    </source>
</evidence>
<sequence>MQRKAPLLFLPAPRRVRGEFEREHPLIYGVKLTQLAGLGGAHILV</sequence>
<geneLocation type="plasmid" evidence="1">
    <name>pKCA3</name>
</geneLocation>